<evidence type="ECO:0000256" key="1">
    <source>
        <dbReference type="SAM" id="MobiDB-lite"/>
    </source>
</evidence>
<feature type="region of interest" description="Disordered" evidence="1">
    <location>
        <begin position="87"/>
        <end position="109"/>
    </location>
</feature>
<accession>A0A431U7W9</accession>
<feature type="region of interest" description="Disordered" evidence="1">
    <location>
        <begin position="137"/>
        <end position="173"/>
    </location>
</feature>
<comment type="caution">
    <text evidence="2">The sequence shown here is derived from an EMBL/GenBank/DDBJ whole genome shotgun (WGS) entry which is preliminary data.</text>
</comment>
<sequence length="173" mass="19091">MLPTRHSTLPTRFPALPTRYSVLTQHFSGLPTRFPALPIAFQQSSLASRSLHQATDRLRQLPGIFARLPTLFASFPEPALRYQPSSLPFRPSTPAHSLQPQGFPASTPAHPPIAALARLLPSEPYVARLCRAPTRAFRPIPPRSRIHGPRSSPRAPPSCEASPQPRRRPGQLP</sequence>
<evidence type="ECO:0000313" key="3">
    <source>
        <dbReference type="Proteomes" id="UP000282184"/>
    </source>
</evidence>
<reference evidence="2 3" key="1">
    <citation type="submission" date="2018-12" db="EMBL/GenBank/DDBJ databases">
        <title>Hymenobacter gummosus sp. nov., isolated from a spring.</title>
        <authorList>
            <person name="Nie L."/>
        </authorList>
    </citation>
    <scope>NUCLEOTIDE SEQUENCE [LARGE SCALE GENOMIC DNA]</scope>
    <source>
        <strain evidence="2 3">KCTC 52166</strain>
    </source>
</reference>
<proteinExistence type="predicted"/>
<gene>
    <name evidence="2" type="ORF">EJV47_01110</name>
</gene>
<dbReference type="EMBL" id="RXOF01000001">
    <property type="protein sequence ID" value="RTQ53370.1"/>
    <property type="molecule type" value="Genomic_DNA"/>
</dbReference>
<keyword evidence="3" id="KW-1185">Reference proteome</keyword>
<dbReference type="AlphaFoldDB" id="A0A431U7W9"/>
<name>A0A431U7W9_9BACT</name>
<evidence type="ECO:0000313" key="2">
    <source>
        <dbReference type="EMBL" id="RTQ53370.1"/>
    </source>
</evidence>
<protein>
    <submittedName>
        <fullName evidence="2">Uncharacterized protein</fullName>
    </submittedName>
</protein>
<dbReference type="Proteomes" id="UP000282184">
    <property type="component" value="Unassembled WGS sequence"/>
</dbReference>
<organism evidence="2 3">
    <name type="scientific">Hymenobacter gummosus</name>
    <dbReference type="NCBI Taxonomy" id="1776032"/>
    <lineage>
        <taxon>Bacteria</taxon>
        <taxon>Pseudomonadati</taxon>
        <taxon>Bacteroidota</taxon>
        <taxon>Cytophagia</taxon>
        <taxon>Cytophagales</taxon>
        <taxon>Hymenobacteraceae</taxon>
        <taxon>Hymenobacter</taxon>
    </lineage>
</organism>